<sequence>MPNCGECANASRSKPAFAEPRVELAPRAGLTTNSTYLINASANVSAAANVTPETAAQNFSNGTDVDDKRSLLSLSDLRNGTLPAADAGGVVALAAVAGAGAPAAARQLLAVAAAGAAGVVVLVLSVSAVRWGAAQGRAYDSRLMQYISLSWQVRRRGGRRRRLAADLAARPGRSPDRSRLPRRPGVAAPGVREGP</sequence>
<organism evidence="3 4">
    <name type="scientific">Prorocentrum cordatum</name>
    <dbReference type="NCBI Taxonomy" id="2364126"/>
    <lineage>
        <taxon>Eukaryota</taxon>
        <taxon>Sar</taxon>
        <taxon>Alveolata</taxon>
        <taxon>Dinophyceae</taxon>
        <taxon>Prorocentrales</taxon>
        <taxon>Prorocentraceae</taxon>
        <taxon>Prorocentrum</taxon>
    </lineage>
</organism>
<evidence type="ECO:0000256" key="1">
    <source>
        <dbReference type="SAM" id="MobiDB-lite"/>
    </source>
</evidence>
<evidence type="ECO:0000256" key="2">
    <source>
        <dbReference type="SAM" id="Phobius"/>
    </source>
</evidence>
<evidence type="ECO:0000313" key="3">
    <source>
        <dbReference type="EMBL" id="CAK0883769.1"/>
    </source>
</evidence>
<dbReference type="EMBL" id="CAUYUJ010018462">
    <property type="protein sequence ID" value="CAK0883769.1"/>
    <property type="molecule type" value="Genomic_DNA"/>
</dbReference>
<keyword evidence="2" id="KW-0812">Transmembrane</keyword>
<accession>A0ABN9WBU4</accession>
<evidence type="ECO:0000313" key="4">
    <source>
        <dbReference type="Proteomes" id="UP001189429"/>
    </source>
</evidence>
<name>A0ABN9WBU4_9DINO</name>
<reference evidence="3" key="1">
    <citation type="submission" date="2023-10" db="EMBL/GenBank/DDBJ databases">
        <authorList>
            <person name="Chen Y."/>
            <person name="Shah S."/>
            <person name="Dougan E. K."/>
            <person name="Thang M."/>
            <person name="Chan C."/>
        </authorList>
    </citation>
    <scope>NUCLEOTIDE SEQUENCE [LARGE SCALE GENOMIC DNA]</scope>
</reference>
<protein>
    <submittedName>
        <fullName evidence="3">Uncharacterized protein</fullName>
    </submittedName>
</protein>
<proteinExistence type="predicted"/>
<keyword evidence="2" id="KW-1133">Transmembrane helix</keyword>
<feature type="non-terminal residue" evidence="3">
    <location>
        <position position="195"/>
    </location>
</feature>
<gene>
    <name evidence="3" type="ORF">PCOR1329_LOCUS65900</name>
</gene>
<feature type="region of interest" description="Disordered" evidence="1">
    <location>
        <begin position="166"/>
        <end position="195"/>
    </location>
</feature>
<keyword evidence="2" id="KW-0472">Membrane</keyword>
<comment type="caution">
    <text evidence="3">The sequence shown here is derived from an EMBL/GenBank/DDBJ whole genome shotgun (WGS) entry which is preliminary data.</text>
</comment>
<keyword evidence="4" id="KW-1185">Reference proteome</keyword>
<feature type="transmembrane region" description="Helical" evidence="2">
    <location>
        <begin position="111"/>
        <end position="133"/>
    </location>
</feature>
<dbReference type="Proteomes" id="UP001189429">
    <property type="component" value="Unassembled WGS sequence"/>
</dbReference>